<dbReference type="GeneID" id="80517700"/>
<evidence type="ECO:0000313" key="1">
    <source>
        <dbReference type="EMBL" id="QKU34382.1"/>
    </source>
</evidence>
<reference evidence="1" key="1">
    <citation type="submission" date="2017-06" db="EMBL/GenBank/DDBJ databases">
        <authorList>
            <person name="Assis F.L."/>
            <person name="Abrahao J.S."/>
            <person name="Silva L."/>
            <person name="Khalil J.B."/>
            <person name="Rodrigues R."/>
            <person name="Silva L.S."/>
            <person name="Boratto P."/>
            <person name="Andrade M."/>
            <person name="Kroon E.G."/>
            <person name="Ribeiro B."/>
            <person name="Bergier I."/>
            <person name="Seligmann H."/>
            <person name="Ghigo E."/>
            <person name="Colson P."/>
            <person name="Levasseur A."/>
            <person name="Raoult D."/>
            <person name="Scola B.L."/>
        </authorList>
    </citation>
    <scope>NUCLEOTIDE SEQUENCE</scope>
    <source>
        <strain evidence="1">Deep ocean</strain>
    </source>
</reference>
<name>A0A6N1NVE1_9VIRU</name>
<dbReference type="EMBL" id="MF405918">
    <property type="protein sequence ID" value="QKU34382.1"/>
    <property type="molecule type" value="Genomic_DNA"/>
</dbReference>
<dbReference type="KEGG" id="vg:80517700"/>
<organism evidence="1">
    <name type="scientific">Tupanvirus deep ocean</name>
    <dbReference type="NCBI Taxonomy" id="2126984"/>
    <lineage>
        <taxon>Viruses</taxon>
        <taxon>Varidnaviria</taxon>
        <taxon>Bamfordvirae</taxon>
        <taxon>Nucleocytoviricota</taxon>
        <taxon>Megaviricetes</taxon>
        <taxon>Imitervirales</taxon>
        <taxon>Mimiviridae</taxon>
        <taxon>Megamimivirinae</taxon>
        <taxon>Tupanvirus</taxon>
        <taxon>Tupanvirus altamarinense</taxon>
    </lineage>
</organism>
<protein>
    <submittedName>
        <fullName evidence="1">Putative ORFan</fullName>
    </submittedName>
</protein>
<dbReference type="RefSeq" id="YP_010781009.1">
    <property type="nucleotide sequence ID" value="NC_075038.1"/>
</dbReference>
<accession>A0A6N1NVE1</accession>
<sequence length="36" mass="4138">MSNFNFFLKKKFLPRKLFKILNLVIKVANAPDALTG</sequence>
<reference evidence="1" key="2">
    <citation type="journal article" date="2018" name="Nat. Commun.">
        <title>Tailed giant Tupanvirus possesses the most complete translational apparatus of the known virosphere.</title>
        <authorList>
            <person name="Abrahao J."/>
            <person name="Silva L."/>
            <person name="Silva L.S."/>
            <person name="Khalil J.Y.B."/>
            <person name="Rodrigues R."/>
            <person name="Arantes T."/>
            <person name="Assis F."/>
            <person name="Boratto P."/>
            <person name="Andrade M."/>
            <person name="Kroon E.G."/>
            <person name="Ribeiro B."/>
            <person name="Bergier I."/>
            <person name="Seligmann H."/>
            <person name="Ghigo E."/>
            <person name="Colson P."/>
            <person name="Levasseur A."/>
            <person name="Kroemer G."/>
            <person name="Raoult D."/>
            <person name="La Scola B."/>
        </authorList>
    </citation>
    <scope>NUCLEOTIDE SEQUENCE [LARGE SCALE GENOMIC DNA]</scope>
    <source>
        <strain evidence="1">Deep ocean</strain>
    </source>
</reference>
<proteinExistence type="predicted"/>